<keyword evidence="1 3" id="KW-0378">Hydrolase</keyword>
<dbReference type="NCBIfam" id="TIGR00369">
    <property type="entry name" value="unchar_dom_1"/>
    <property type="match status" value="1"/>
</dbReference>
<accession>A0ABW1DIQ8</accession>
<reference evidence="4" key="1">
    <citation type="journal article" date="2019" name="Int. J. Syst. Evol. Microbiol.">
        <title>The Global Catalogue of Microorganisms (GCM) 10K type strain sequencing project: providing services to taxonomists for standard genome sequencing and annotation.</title>
        <authorList>
            <consortium name="The Broad Institute Genomics Platform"/>
            <consortium name="The Broad Institute Genome Sequencing Center for Infectious Disease"/>
            <person name="Wu L."/>
            <person name="Ma J."/>
        </authorList>
    </citation>
    <scope>NUCLEOTIDE SEQUENCE [LARGE SCALE GENOMIC DNA]</scope>
    <source>
        <strain evidence="4">CGMCC 1.15053</strain>
    </source>
</reference>
<dbReference type="InterPro" id="IPR029069">
    <property type="entry name" value="HotDog_dom_sf"/>
</dbReference>
<dbReference type="PANTHER" id="PTHR43240:SF8">
    <property type="entry name" value="PHENYLACETIC ACID DEGRADATION-RELATED PROTEIN"/>
    <property type="match status" value="1"/>
</dbReference>
<evidence type="ECO:0000256" key="1">
    <source>
        <dbReference type="ARBA" id="ARBA00022801"/>
    </source>
</evidence>
<dbReference type="Proteomes" id="UP001595979">
    <property type="component" value="Unassembled WGS sequence"/>
</dbReference>
<comment type="caution">
    <text evidence="3">The sequence shown here is derived from an EMBL/GenBank/DDBJ whole genome shotgun (WGS) entry which is preliminary data.</text>
</comment>
<dbReference type="SUPFAM" id="SSF54637">
    <property type="entry name" value="Thioesterase/thiol ester dehydrase-isomerase"/>
    <property type="match status" value="1"/>
</dbReference>
<dbReference type="InterPro" id="IPR003736">
    <property type="entry name" value="PAAI_dom"/>
</dbReference>
<feature type="domain" description="Thioesterase" evidence="2">
    <location>
        <begin position="60"/>
        <end position="137"/>
    </location>
</feature>
<sequence length="150" mass="15953">MPDAPRPDPAFSDAPLPTPGDLTAFGAGHLPGLVGIRFTYAERSLLRSELTVRPELMAPNGFLHAASVVALADTTCGYGTRLNLPAGARGFTTIELKSNHLGTAREGVVTCEARPVHTGRTTQVWDAEVRAPGGRLMALFRCTQAVLYPN</sequence>
<dbReference type="Gene3D" id="3.10.129.10">
    <property type="entry name" value="Hotdog Thioesterase"/>
    <property type="match status" value="1"/>
</dbReference>
<dbReference type="InterPro" id="IPR006683">
    <property type="entry name" value="Thioestr_dom"/>
</dbReference>
<name>A0ABW1DIQ8_9DEIO</name>
<evidence type="ECO:0000259" key="2">
    <source>
        <dbReference type="Pfam" id="PF03061"/>
    </source>
</evidence>
<dbReference type="EC" id="3.1.2.-" evidence="3"/>
<protein>
    <submittedName>
        <fullName evidence="3">PaaI family thioesterase</fullName>
        <ecNumber evidence="3">3.1.2.-</ecNumber>
    </submittedName>
</protein>
<organism evidence="3 4">
    <name type="scientific">Deinococcus petrolearius</name>
    <dbReference type="NCBI Taxonomy" id="1751295"/>
    <lineage>
        <taxon>Bacteria</taxon>
        <taxon>Thermotogati</taxon>
        <taxon>Deinococcota</taxon>
        <taxon>Deinococci</taxon>
        <taxon>Deinococcales</taxon>
        <taxon>Deinococcaceae</taxon>
        <taxon>Deinococcus</taxon>
    </lineage>
</organism>
<dbReference type="Pfam" id="PF03061">
    <property type="entry name" value="4HBT"/>
    <property type="match status" value="1"/>
</dbReference>
<gene>
    <name evidence="3" type="ORF">ACFPQ6_07550</name>
</gene>
<dbReference type="CDD" id="cd03443">
    <property type="entry name" value="PaaI_thioesterase"/>
    <property type="match status" value="1"/>
</dbReference>
<keyword evidence="4" id="KW-1185">Reference proteome</keyword>
<dbReference type="RefSeq" id="WP_380047945.1">
    <property type="nucleotide sequence ID" value="NZ_JBHSOH010000006.1"/>
</dbReference>
<proteinExistence type="predicted"/>
<dbReference type="PANTHER" id="PTHR43240">
    <property type="entry name" value="1,4-DIHYDROXY-2-NAPHTHOYL-COA THIOESTERASE 1"/>
    <property type="match status" value="1"/>
</dbReference>
<dbReference type="EMBL" id="JBHSOH010000006">
    <property type="protein sequence ID" value="MFC5848164.1"/>
    <property type="molecule type" value="Genomic_DNA"/>
</dbReference>
<evidence type="ECO:0000313" key="3">
    <source>
        <dbReference type="EMBL" id="MFC5848164.1"/>
    </source>
</evidence>
<evidence type="ECO:0000313" key="4">
    <source>
        <dbReference type="Proteomes" id="UP001595979"/>
    </source>
</evidence>
<dbReference type="GO" id="GO:0016787">
    <property type="term" value="F:hydrolase activity"/>
    <property type="evidence" value="ECO:0007669"/>
    <property type="project" value="UniProtKB-KW"/>
</dbReference>